<dbReference type="PANTHER" id="PTHR10605">
    <property type="entry name" value="HEPARAN SULFATE SULFOTRANSFERASE"/>
    <property type="match status" value="1"/>
</dbReference>
<reference evidence="4 5" key="1">
    <citation type="submission" date="2020-08" db="EMBL/GenBank/DDBJ databases">
        <title>Bridging the membrane lipid divide: bacteria of the FCB group superphylum have the potential to synthesize archaeal ether lipids.</title>
        <authorList>
            <person name="Villanueva L."/>
            <person name="Von Meijenfeldt F.A.B."/>
            <person name="Westbye A.B."/>
            <person name="Yadav S."/>
            <person name="Hopmans E.C."/>
            <person name="Dutilh B.E."/>
            <person name="Sinninghe Damste J.S."/>
        </authorList>
    </citation>
    <scope>NUCLEOTIDE SEQUENCE [LARGE SCALE GENOMIC DNA]</scope>
    <source>
        <strain evidence="4">NIOZ-UU36</strain>
    </source>
</reference>
<dbReference type="Gene3D" id="3.40.50.300">
    <property type="entry name" value="P-loop containing nucleotide triphosphate hydrolases"/>
    <property type="match status" value="1"/>
</dbReference>
<dbReference type="InterPro" id="IPR037359">
    <property type="entry name" value="NST/OST"/>
</dbReference>
<sequence length="281" mass="33252">MLPTFLIIGSQKAGTTSIHHILNQHPQIFMAEKKEINFFFKDEEYARGPEAYAEHFSDSADQLARGEASPGYICHPEAPARIHDLLPDVKLILTVRDPIRRAISQYWDNRRHLNEPHTFAEALDLYLSDEYHPDQIGYFSRGVYMRYIRNYLEYFPRKNLLILPFEEMLTAPETFYQRIFKFLGVNTDFQSEDIDQAFNPTEVWMNIFYQILIRKPAYQKYIPAKLRRLFFWGKKVRFSAPSIDDASRKKLEEFYRPWNDELVDFLGVDLSSWSEASSKRV</sequence>
<proteinExistence type="predicted"/>
<feature type="domain" description="Sulfotransferase" evidence="3">
    <location>
        <begin position="4"/>
        <end position="194"/>
    </location>
</feature>
<keyword evidence="2" id="KW-0325">Glycoprotein</keyword>
<keyword evidence="1" id="KW-0808">Transferase</keyword>
<comment type="caution">
    <text evidence="4">The sequence shown here is derived from an EMBL/GenBank/DDBJ whole genome shotgun (WGS) entry which is preliminary data.</text>
</comment>
<dbReference type="InterPro" id="IPR000863">
    <property type="entry name" value="Sulfotransferase_dom"/>
</dbReference>
<accession>A0A8J6NFX7</accession>
<name>A0A8J6NFX7_9CHLR</name>
<evidence type="ECO:0000313" key="4">
    <source>
        <dbReference type="EMBL" id="MBC8333936.1"/>
    </source>
</evidence>
<protein>
    <submittedName>
        <fullName evidence="4">Sulfotransferase</fullName>
    </submittedName>
</protein>
<dbReference type="GO" id="GO:0008146">
    <property type="term" value="F:sulfotransferase activity"/>
    <property type="evidence" value="ECO:0007669"/>
    <property type="project" value="InterPro"/>
</dbReference>
<dbReference type="Proteomes" id="UP000614469">
    <property type="component" value="Unassembled WGS sequence"/>
</dbReference>
<dbReference type="AlphaFoldDB" id="A0A8J6NFX7"/>
<evidence type="ECO:0000313" key="5">
    <source>
        <dbReference type="Proteomes" id="UP000614469"/>
    </source>
</evidence>
<dbReference type="PANTHER" id="PTHR10605:SF56">
    <property type="entry name" value="BIFUNCTIONAL HEPARAN SULFATE N-DEACETYLASE_N-SULFOTRANSFERASE"/>
    <property type="match status" value="1"/>
</dbReference>
<dbReference type="Pfam" id="PF00685">
    <property type="entry name" value="Sulfotransfer_1"/>
    <property type="match status" value="1"/>
</dbReference>
<organism evidence="4 5">
    <name type="scientific">Candidatus Desulfolinea nitratireducens</name>
    <dbReference type="NCBI Taxonomy" id="2841698"/>
    <lineage>
        <taxon>Bacteria</taxon>
        <taxon>Bacillati</taxon>
        <taxon>Chloroflexota</taxon>
        <taxon>Anaerolineae</taxon>
        <taxon>Anaerolineales</taxon>
        <taxon>Anaerolineales incertae sedis</taxon>
        <taxon>Candidatus Desulfolinea</taxon>
    </lineage>
</organism>
<dbReference type="InterPro" id="IPR027417">
    <property type="entry name" value="P-loop_NTPase"/>
</dbReference>
<gene>
    <name evidence="4" type="ORF">H8E29_01615</name>
</gene>
<evidence type="ECO:0000256" key="2">
    <source>
        <dbReference type="ARBA" id="ARBA00023180"/>
    </source>
</evidence>
<dbReference type="SUPFAM" id="SSF52540">
    <property type="entry name" value="P-loop containing nucleoside triphosphate hydrolases"/>
    <property type="match status" value="1"/>
</dbReference>
<dbReference type="EMBL" id="JACNJN010000033">
    <property type="protein sequence ID" value="MBC8333936.1"/>
    <property type="molecule type" value="Genomic_DNA"/>
</dbReference>
<evidence type="ECO:0000256" key="1">
    <source>
        <dbReference type="ARBA" id="ARBA00022679"/>
    </source>
</evidence>
<evidence type="ECO:0000259" key="3">
    <source>
        <dbReference type="Pfam" id="PF00685"/>
    </source>
</evidence>